<keyword evidence="1" id="KW-0560">Oxidoreductase</keyword>
<organism evidence="4 5">
    <name type="scientific">Burkholderia thailandensis (strain ATCC 700388 / DSM 13276 / CCUG 48851 / CIP 106301 / E264)</name>
    <dbReference type="NCBI Taxonomy" id="271848"/>
    <lineage>
        <taxon>Bacteria</taxon>
        <taxon>Pseudomonadati</taxon>
        <taxon>Pseudomonadota</taxon>
        <taxon>Betaproteobacteria</taxon>
        <taxon>Burkholderiales</taxon>
        <taxon>Burkholderiaceae</taxon>
        <taxon>Burkholderia</taxon>
        <taxon>pseudomallei group</taxon>
    </lineage>
</organism>
<dbReference type="AlphaFoldDB" id="Q2T3H8"/>
<dbReference type="InterPro" id="IPR013786">
    <property type="entry name" value="AcylCoA_DH/ox_N"/>
</dbReference>
<dbReference type="Proteomes" id="UP000001930">
    <property type="component" value="Chromosome II"/>
</dbReference>
<dbReference type="InterPro" id="IPR036250">
    <property type="entry name" value="AcylCo_DH-like_C"/>
</dbReference>
<evidence type="ECO:0000259" key="3">
    <source>
        <dbReference type="Pfam" id="PF08028"/>
    </source>
</evidence>
<feature type="domain" description="Acyl-CoA dehydrogenase C-terminal" evidence="3">
    <location>
        <begin position="266"/>
        <end position="398"/>
    </location>
</feature>
<dbReference type="Gene3D" id="1.10.540.10">
    <property type="entry name" value="Acyl-CoA dehydrogenase/oxidase, N-terminal domain"/>
    <property type="match status" value="1"/>
</dbReference>
<dbReference type="PIRSF" id="PIRSF016578">
    <property type="entry name" value="HsaA"/>
    <property type="match status" value="1"/>
</dbReference>
<name>Q2T3H8_BURTA</name>
<dbReference type="SUPFAM" id="SSF56645">
    <property type="entry name" value="Acyl-CoA dehydrogenase NM domain-like"/>
    <property type="match status" value="1"/>
</dbReference>
<evidence type="ECO:0000256" key="1">
    <source>
        <dbReference type="ARBA" id="ARBA00023002"/>
    </source>
</evidence>
<reference evidence="4 5" key="1">
    <citation type="journal article" date="2005" name="BMC Genomics">
        <title>Bacterial genome adaptation to niches: divergence of the potential virulence genes in three Burkholderia species of different survival strategies.</title>
        <authorList>
            <person name="Kim H.S."/>
            <person name="Schell M.A."/>
            <person name="Yu Y."/>
            <person name="Ulrich R.L."/>
            <person name="Sarria S.H."/>
            <person name="Nierman W.C."/>
            <person name="DeShazer D."/>
        </authorList>
    </citation>
    <scope>NUCLEOTIDE SEQUENCE [LARGE SCALE GENOMIC DNA]</scope>
    <source>
        <strain evidence="5">ATCC 700388 / DSM 13276 / CCUG 48851 / CIP 106301 / E264</strain>
    </source>
</reference>
<dbReference type="InterPro" id="IPR046373">
    <property type="entry name" value="Acyl-CoA_Oxase/DH_mid-dom_sf"/>
</dbReference>
<gene>
    <name evidence="4" type="ordered locus">BTH_II2083</name>
</gene>
<evidence type="ECO:0000259" key="2">
    <source>
        <dbReference type="Pfam" id="PF02771"/>
    </source>
</evidence>
<dbReference type="GO" id="GO:0008470">
    <property type="term" value="F:3-methylbutanoyl-CoA dehydrogenase activity"/>
    <property type="evidence" value="ECO:0007669"/>
    <property type="project" value="TreeGrafter"/>
</dbReference>
<proteinExistence type="predicted"/>
<dbReference type="InterPro" id="IPR013107">
    <property type="entry name" value="Acyl-CoA_DH_C"/>
</dbReference>
<dbReference type="EMBL" id="CP000085">
    <property type="protein sequence ID" value="ABC35647.1"/>
    <property type="molecule type" value="Genomic_DNA"/>
</dbReference>
<accession>Q2T3H8</accession>
<feature type="domain" description="Acyl-CoA dehydrogenase/oxidase N-terminal" evidence="2">
    <location>
        <begin position="55"/>
        <end position="141"/>
    </location>
</feature>
<evidence type="ECO:0000313" key="4">
    <source>
        <dbReference type="EMBL" id="ABC35647.1"/>
    </source>
</evidence>
<dbReference type="GO" id="GO:0050660">
    <property type="term" value="F:flavin adenine dinucleotide binding"/>
    <property type="evidence" value="ECO:0007669"/>
    <property type="project" value="InterPro"/>
</dbReference>
<protein>
    <submittedName>
        <fullName evidence="4">Monoxygenase</fullName>
    </submittedName>
</protein>
<dbReference type="Pfam" id="PF02771">
    <property type="entry name" value="Acyl-CoA_dh_N"/>
    <property type="match status" value="1"/>
</dbReference>
<dbReference type="KEGG" id="bte:BTH_II2083"/>
<dbReference type="Pfam" id="PF08028">
    <property type="entry name" value="Acyl-CoA_dh_2"/>
    <property type="match status" value="1"/>
</dbReference>
<dbReference type="HOGENOM" id="CLU_018204_10_0_4"/>
<dbReference type="PANTHER" id="PTHR43884:SF12">
    <property type="entry name" value="ISOVALERYL-COA DEHYDROGENASE, MITOCHONDRIAL-RELATED"/>
    <property type="match status" value="1"/>
</dbReference>
<keyword evidence="5" id="KW-1185">Reference proteome</keyword>
<dbReference type="PANTHER" id="PTHR43884">
    <property type="entry name" value="ACYL-COA DEHYDROGENASE"/>
    <property type="match status" value="1"/>
</dbReference>
<dbReference type="InterPro" id="IPR037069">
    <property type="entry name" value="AcylCoA_DH/ox_N_sf"/>
</dbReference>
<dbReference type="SUPFAM" id="SSF47203">
    <property type="entry name" value="Acyl-CoA dehydrogenase C-terminal domain-like"/>
    <property type="match status" value="1"/>
</dbReference>
<dbReference type="InterPro" id="IPR009100">
    <property type="entry name" value="AcylCoA_DH/oxidase_NM_dom_sf"/>
</dbReference>
<evidence type="ECO:0000313" key="5">
    <source>
        <dbReference type="Proteomes" id="UP000001930"/>
    </source>
</evidence>
<dbReference type="GO" id="GO:0006552">
    <property type="term" value="P:L-leucine catabolic process"/>
    <property type="evidence" value="ECO:0007669"/>
    <property type="project" value="TreeGrafter"/>
</dbReference>
<dbReference type="Gene3D" id="1.20.140.10">
    <property type="entry name" value="Butyryl-CoA Dehydrogenase, subunit A, domain 3"/>
    <property type="match status" value="1"/>
</dbReference>
<dbReference type="Gene3D" id="2.40.110.10">
    <property type="entry name" value="Butyryl-CoA Dehydrogenase, subunit A, domain 2"/>
    <property type="match status" value="1"/>
</dbReference>
<sequence length="423" mass="46171">MRARDIAGRRRIARQARHLGSIRMNDPRALVEMTLGAGRPPRTLAELIAALRASAPERDRAGGHAAREKQWIADAGLLTLAVPREFGGQEAGWPVIYHTIRALARVDSALAHLLGFQCLQIVSVDVWGSAAQRERYLRGTVEHDWWWGNAVNPLDARLVARATGDGGYRLDGVKGFCSGTRGSQRMTVSAHDPDTGKPVFAVVPTQREGIAVHDDWDPIGQRQTDSGSVSFDGVRVEPDEVLHRSEAPPTPRATLRTLVSQLVLTNLFVGIAEGALAEARDYVQRAGRPWVHSGVERAADDPYTLQRFGDMRVQTVSAEALADRAARALQRAWAERDALTAAARAEVALAISEAKIVAQRAALDVSEALFDACGARATAAPLALDRFWRNARTHTLHDPLDYRLRDVGRHALTGELPDASLYS</sequence>